<dbReference type="AlphaFoldDB" id="A0ABD2PDJ2"/>
<name>A0ABD2PDJ2_9CUCU</name>
<evidence type="ECO:0000313" key="3">
    <source>
        <dbReference type="Proteomes" id="UP001516400"/>
    </source>
</evidence>
<feature type="region of interest" description="Disordered" evidence="1">
    <location>
        <begin position="1"/>
        <end position="33"/>
    </location>
</feature>
<protein>
    <submittedName>
        <fullName evidence="2">Uncharacterized protein</fullName>
    </submittedName>
</protein>
<evidence type="ECO:0000256" key="1">
    <source>
        <dbReference type="SAM" id="MobiDB-lite"/>
    </source>
</evidence>
<reference evidence="2 3" key="1">
    <citation type="journal article" date="2021" name="BMC Biol.">
        <title>Horizontally acquired antibacterial genes associated with adaptive radiation of ladybird beetles.</title>
        <authorList>
            <person name="Li H.S."/>
            <person name="Tang X.F."/>
            <person name="Huang Y.H."/>
            <person name="Xu Z.Y."/>
            <person name="Chen M.L."/>
            <person name="Du X.Y."/>
            <person name="Qiu B.Y."/>
            <person name="Chen P.T."/>
            <person name="Zhang W."/>
            <person name="Slipinski A."/>
            <person name="Escalona H.E."/>
            <person name="Waterhouse R.M."/>
            <person name="Zwick A."/>
            <person name="Pang H."/>
        </authorList>
    </citation>
    <scope>NUCLEOTIDE SEQUENCE [LARGE SCALE GENOMIC DNA]</scope>
    <source>
        <strain evidence="2">SYSU2018</strain>
    </source>
</reference>
<keyword evidence="3" id="KW-1185">Reference proteome</keyword>
<proteinExistence type="predicted"/>
<accession>A0ABD2PDJ2</accession>
<comment type="caution">
    <text evidence="2">The sequence shown here is derived from an EMBL/GenBank/DDBJ whole genome shotgun (WGS) entry which is preliminary data.</text>
</comment>
<dbReference type="Proteomes" id="UP001516400">
    <property type="component" value="Unassembled WGS sequence"/>
</dbReference>
<sequence length="88" mass="9782">MIPPPYAKGKVTDEDSGDEEHVRPSDLPGSQPSALAEIYSDNRNQDTEDEISLAELVKKLKGRTKGELSLDKWRPRSSANGMAIFHRC</sequence>
<evidence type="ECO:0000313" key="2">
    <source>
        <dbReference type="EMBL" id="KAL3288990.1"/>
    </source>
</evidence>
<dbReference type="EMBL" id="JABFTP020000185">
    <property type="protein sequence ID" value="KAL3288990.1"/>
    <property type="molecule type" value="Genomic_DNA"/>
</dbReference>
<gene>
    <name evidence="2" type="ORF">HHI36_003433</name>
</gene>
<organism evidence="2 3">
    <name type="scientific">Cryptolaemus montrouzieri</name>
    <dbReference type="NCBI Taxonomy" id="559131"/>
    <lineage>
        <taxon>Eukaryota</taxon>
        <taxon>Metazoa</taxon>
        <taxon>Ecdysozoa</taxon>
        <taxon>Arthropoda</taxon>
        <taxon>Hexapoda</taxon>
        <taxon>Insecta</taxon>
        <taxon>Pterygota</taxon>
        <taxon>Neoptera</taxon>
        <taxon>Endopterygota</taxon>
        <taxon>Coleoptera</taxon>
        <taxon>Polyphaga</taxon>
        <taxon>Cucujiformia</taxon>
        <taxon>Coccinelloidea</taxon>
        <taxon>Coccinellidae</taxon>
        <taxon>Scymninae</taxon>
        <taxon>Scymnini</taxon>
        <taxon>Cryptolaemus</taxon>
    </lineage>
</organism>